<protein>
    <submittedName>
        <fullName evidence="1">Uncharacterized protein</fullName>
    </submittedName>
</protein>
<evidence type="ECO:0000313" key="1">
    <source>
        <dbReference type="EMBL" id="KAK8855063.1"/>
    </source>
</evidence>
<keyword evidence="2" id="KW-1185">Reference proteome</keyword>
<dbReference type="EMBL" id="JAPCWZ010000007">
    <property type="protein sequence ID" value="KAK8855063.1"/>
    <property type="molecule type" value="Genomic_DNA"/>
</dbReference>
<accession>A0ABR2HYW4</accession>
<comment type="caution">
    <text evidence="1">The sequence shown here is derived from an EMBL/GenBank/DDBJ whole genome shotgun (WGS) entry which is preliminary data.</text>
</comment>
<gene>
    <name evidence="1" type="ORF">PGQ11_010975</name>
</gene>
<sequence>MYISRYRNLRNLQLLYLTKMAPENVGMSNEGTVPTHRAYIVGHETPVWTRKKRIDNILGYPAWQQVDVDFLGYEWHLQWSYENFSDNPYEENVSTTTSLRVTDYQEQASSFGVSAGFEGWGFSMSVSGEESYKRFKETETMTSKTVESKYTVRAHTSVFLYQKRYNFRVRMMYIVERPGTPQPLTSVDTSVRILAEQYALMAKELEGTGTVSVVSMSKATLGAIASTTQIYSNDPLEQLRRVGIRSFDDLSADAQEKLRGQGVTTLQGLLETAENGSG</sequence>
<proteinExistence type="predicted"/>
<name>A0ABR2HYW4_9PEZI</name>
<organism evidence="1 2">
    <name type="scientific">Apiospora arundinis</name>
    <dbReference type="NCBI Taxonomy" id="335852"/>
    <lineage>
        <taxon>Eukaryota</taxon>
        <taxon>Fungi</taxon>
        <taxon>Dikarya</taxon>
        <taxon>Ascomycota</taxon>
        <taxon>Pezizomycotina</taxon>
        <taxon>Sordariomycetes</taxon>
        <taxon>Xylariomycetidae</taxon>
        <taxon>Amphisphaeriales</taxon>
        <taxon>Apiosporaceae</taxon>
        <taxon>Apiospora</taxon>
    </lineage>
</organism>
<reference evidence="1 2" key="1">
    <citation type="journal article" date="2024" name="IMA Fungus">
        <title>Apiospora arundinis, a panoply of carbohydrate-active enzymes and secondary metabolites.</title>
        <authorList>
            <person name="Sorensen T."/>
            <person name="Petersen C."/>
            <person name="Muurmann A.T."/>
            <person name="Christiansen J.V."/>
            <person name="Brundto M.L."/>
            <person name="Overgaard C.K."/>
            <person name="Boysen A.T."/>
            <person name="Wollenberg R.D."/>
            <person name="Larsen T.O."/>
            <person name="Sorensen J.L."/>
            <person name="Nielsen K.L."/>
            <person name="Sondergaard T.E."/>
        </authorList>
    </citation>
    <scope>NUCLEOTIDE SEQUENCE [LARGE SCALE GENOMIC DNA]</scope>
    <source>
        <strain evidence="1 2">AAU 773</strain>
    </source>
</reference>
<evidence type="ECO:0000313" key="2">
    <source>
        <dbReference type="Proteomes" id="UP001390339"/>
    </source>
</evidence>
<dbReference type="Proteomes" id="UP001390339">
    <property type="component" value="Unassembled WGS sequence"/>
</dbReference>